<dbReference type="Gene3D" id="3.40.50.300">
    <property type="entry name" value="P-loop containing nucleotide triphosphate hydrolases"/>
    <property type="match status" value="2"/>
</dbReference>
<organism evidence="19 20">
    <name type="scientific">Gillisia hiemivivida</name>
    <dbReference type="NCBI Taxonomy" id="291190"/>
    <lineage>
        <taxon>Bacteria</taxon>
        <taxon>Pseudomonadati</taxon>
        <taxon>Bacteroidota</taxon>
        <taxon>Flavobacteriia</taxon>
        <taxon>Flavobacteriales</taxon>
        <taxon>Flavobacteriaceae</taxon>
        <taxon>Gillisia</taxon>
    </lineage>
</organism>
<sequence length="1120" mass="127434">MSFLDSVLKVFVGDKSKKDVKEIQPIVEKIKALEKEFESLSIDELREKTVTFRKKIADATADIRSKIEALNSEADASEDITRNEDIYAEVDSLKDEMYNVTEAVLNDILPEAFATVKETARRFVHNPKLKVTASAFDREISAEKDYVELEGDHAIWSNSWDAAGKPITWDMVHYDVQLIGGVAMHQGKIAEMQTGEGKTLVATLPMYLNALSGRGVHLVTVNDYLAKRDSAWMAPIFQFHGISIDCIDYHRPNSAARRKAYNADITYGTNNEFGFDYLRDNMSHAPDDLVQRSPNFAIVDEVDSVLVDDARTPLIISGPIPKGDIHEFEALKPAINHIVEVQRNHLIKVLAEAKKLIAAGDTKEGGLQLLRVFRGLPKNKALIKFLSEEGIKLLLQKTENQYMADNNREMPKVDEELYFVIEEKNNQIDLTDKGVEFLSGEDDPDFFVMPEIGMEIAKIDNEGLSKEDEVEKKEELFREYSVKSDRIHTMRQLLKAYTLFEKDTEYVVMENKVKIVDEQTGRIMDGRRYSDGLHQAIEAKENVKIEDATQTFATVTLQNFFRMYRKLSGMTGTAVTEAGELWEIYKLDVVEIPTNRPIVRHDREDLVYKTKREKFNAVIDEVTKLSNAGRPVLIGTTSVEISELLSRMLKLRTVPHNVLNAKLHKKEADIVAEAGNAGIVTIATNMAGRGTDIKLSKEVKEAGGLAIIGTERHDSRRVDRQLRGRAGRQGDPGSSQFYVSLEDNLMRLFGSERIAKLMDRMGLEEGEVIQHSMISKSIERAQKKVEENNFGVRKRLLEYDDVMNAQREVIYKRRYHALFGDRLKVDIANMIFDTSEVITENNKAASDYKNFEFELIRYFSMSSPVSEADFGKMDVQKIAGVVYKAAFEHYHNKMDRTAVLAFPIIKNVYEDPANNFERIAVPFTDGVKSLQVVTNLEKAYESEGKQLTKDFEKNITLAIIDESWKTHLRKMDELKQSVQLAVHEQKDPLLIYKFEAFELFKAMIEQVNKDVISFLFKGEIPEGNTSNIQEARQPRRSDKMETTKEEIPNLDERSAQSRAAGQTQSRPQVTETIVRDQPKINRNDKVTVKNVMSGENKTMKYKQAIPLLDKGDWVITDHES</sequence>
<dbReference type="InterPro" id="IPR000185">
    <property type="entry name" value="SecA"/>
</dbReference>
<feature type="domain" description="Helicase ATP-binding" evidence="16">
    <location>
        <begin position="179"/>
        <end position="338"/>
    </location>
</feature>
<feature type="domain" description="Helicase C-terminal" evidence="17">
    <location>
        <begin position="602"/>
        <end position="786"/>
    </location>
</feature>
<keyword evidence="10 13" id="KW-1278">Translocase</keyword>
<gene>
    <name evidence="13 19" type="primary">secA</name>
    <name evidence="19" type="ORF">ES724_07970</name>
</gene>
<keyword evidence="7 13" id="KW-0547">Nucleotide-binding</keyword>
<dbReference type="PROSITE" id="PS01312">
    <property type="entry name" value="SECA"/>
    <property type="match status" value="1"/>
</dbReference>
<evidence type="ECO:0000313" key="20">
    <source>
        <dbReference type="Proteomes" id="UP000321367"/>
    </source>
</evidence>
<dbReference type="NCBIfam" id="NF009536">
    <property type="entry name" value="PRK12901.1"/>
    <property type="match status" value="1"/>
</dbReference>
<dbReference type="InterPro" id="IPR011130">
    <property type="entry name" value="SecA_preprotein_X-link_dom"/>
</dbReference>
<dbReference type="RefSeq" id="WP_146931896.1">
    <property type="nucleotide sequence ID" value="NZ_CBCSHZ010000006.1"/>
</dbReference>
<dbReference type="InterPro" id="IPR044722">
    <property type="entry name" value="SecA_SF2_C"/>
</dbReference>
<proteinExistence type="inferred from homology"/>
<dbReference type="GO" id="GO:0017038">
    <property type="term" value="P:protein import"/>
    <property type="evidence" value="ECO:0007669"/>
    <property type="project" value="InterPro"/>
</dbReference>
<dbReference type="GO" id="GO:0065002">
    <property type="term" value="P:intracellular protein transmembrane transport"/>
    <property type="evidence" value="ECO:0007669"/>
    <property type="project" value="UniProtKB-UniRule"/>
</dbReference>
<dbReference type="InterPro" id="IPR020937">
    <property type="entry name" value="SecA_CS"/>
</dbReference>
<reference evidence="19 20" key="1">
    <citation type="submission" date="2019-08" db="EMBL/GenBank/DDBJ databases">
        <title>Genome sequence of Gillisia hiemivivida IC154 (type strain).</title>
        <authorList>
            <person name="Bowman J.P."/>
        </authorList>
    </citation>
    <scope>NUCLEOTIDE SEQUENCE [LARGE SCALE GENOMIC DNA]</scope>
    <source>
        <strain evidence="19 20">IC154</strain>
    </source>
</reference>
<feature type="binding site" evidence="13">
    <location>
        <position position="692"/>
    </location>
    <ligand>
        <name>ATP</name>
        <dbReference type="ChEBI" id="CHEBI:30616"/>
    </ligand>
</feature>
<evidence type="ECO:0000259" key="16">
    <source>
        <dbReference type="PROSITE" id="PS51192"/>
    </source>
</evidence>
<dbReference type="GO" id="GO:0005829">
    <property type="term" value="C:cytosol"/>
    <property type="evidence" value="ECO:0007669"/>
    <property type="project" value="TreeGrafter"/>
</dbReference>
<dbReference type="OrthoDB" id="9805579at2"/>
<comment type="subunit">
    <text evidence="13">Monomer and homodimer. Part of the essential Sec protein translocation apparatus which comprises SecA, SecYEG and auxiliary proteins SecDF. Other proteins may also be involved.</text>
</comment>
<evidence type="ECO:0000256" key="3">
    <source>
        <dbReference type="ARBA" id="ARBA00022448"/>
    </source>
</evidence>
<feature type="binding site" evidence="13">
    <location>
        <begin position="195"/>
        <end position="199"/>
    </location>
    <ligand>
        <name>ATP</name>
        <dbReference type="ChEBI" id="CHEBI:30616"/>
    </ligand>
</feature>
<evidence type="ECO:0000256" key="15">
    <source>
        <dbReference type="SAM" id="MobiDB-lite"/>
    </source>
</evidence>
<evidence type="ECO:0000256" key="2">
    <source>
        <dbReference type="ARBA" id="ARBA00007650"/>
    </source>
</evidence>
<keyword evidence="6" id="KW-0997">Cell inner membrane</keyword>
<dbReference type="InterPro" id="IPR014001">
    <property type="entry name" value="Helicase_ATP-bd"/>
</dbReference>
<dbReference type="FunFam" id="3.40.50.300:FF:000246">
    <property type="entry name" value="Preprotein translocase subunit SecA"/>
    <property type="match status" value="1"/>
</dbReference>
<dbReference type="NCBIfam" id="TIGR00963">
    <property type="entry name" value="secA"/>
    <property type="match status" value="1"/>
</dbReference>
<comment type="similarity">
    <text evidence="2 13 14">Belongs to the SecA family.</text>
</comment>
<comment type="catalytic activity">
    <reaction evidence="13">
        <text>ATP + H2O + cellular proteinSide 1 = ADP + phosphate + cellular proteinSide 2.</text>
        <dbReference type="EC" id="7.4.2.8"/>
    </reaction>
</comment>
<dbReference type="FunFam" id="3.40.50.300:FF:000694">
    <property type="entry name" value="Preprotein translocase subunit SecA"/>
    <property type="match status" value="1"/>
</dbReference>
<dbReference type="PROSITE" id="PS51196">
    <property type="entry name" value="SECA_MOTOR_DEAD"/>
    <property type="match status" value="1"/>
</dbReference>
<dbReference type="Gene3D" id="3.90.1440.10">
    <property type="entry name" value="SecA, preprotein cross-linking domain"/>
    <property type="match status" value="1"/>
</dbReference>
<evidence type="ECO:0000256" key="7">
    <source>
        <dbReference type="ARBA" id="ARBA00022741"/>
    </source>
</evidence>
<dbReference type="InterPro" id="IPR011115">
    <property type="entry name" value="SecA_DEAD"/>
</dbReference>
<dbReference type="PANTHER" id="PTHR30612:SF0">
    <property type="entry name" value="CHLOROPLAST PROTEIN-TRANSPORTING ATPASE"/>
    <property type="match status" value="1"/>
</dbReference>
<keyword evidence="4 13" id="KW-1003">Cell membrane</keyword>
<keyword evidence="3 13" id="KW-0813">Transport</keyword>
<dbReference type="CDD" id="cd18803">
    <property type="entry name" value="SF2_C_secA"/>
    <property type="match status" value="1"/>
</dbReference>
<dbReference type="SMART" id="SM00958">
    <property type="entry name" value="SecA_PP_bind"/>
    <property type="match status" value="1"/>
</dbReference>
<dbReference type="InterPro" id="IPR027417">
    <property type="entry name" value="P-loop_NTPase"/>
</dbReference>
<dbReference type="InterPro" id="IPR036670">
    <property type="entry name" value="SecA_X-link_sf"/>
</dbReference>
<dbReference type="Pfam" id="PF07516">
    <property type="entry name" value="SecA_SW"/>
    <property type="match status" value="1"/>
</dbReference>
<dbReference type="Gene3D" id="1.10.3060.10">
    <property type="entry name" value="Helical scaffold and wing domains of SecA"/>
    <property type="match status" value="1"/>
</dbReference>
<keyword evidence="12 13" id="KW-0472">Membrane</keyword>
<comment type="caution">
    <text evidence="19">The sequence shown here is derived from an EMBL/GenBank/DDBJ whole genome shotgun (WGS) entry which is preliminary data.</text>
</comment>
<keyword evidence="20" id="KW-1185">Reference proteome</keyword>
<dbReference type="PROSITE" id="PS51194">
    <property type="entry name" value="HELICASE_CTER"/>
    <property type="match status" value="1"/>
</dbReference>
<evidence type="ECO:0000256" key="13">
    <source>
        <dbReference type="HAMAP-Rule" id="MF_01382"/>
    </source>
</evidence>
<evidence type="ECO:0000256" key="6">
    <source>
        <dbReference type="ARBA" id="ARBA00022519"/>
    </source>
</evidence>
<keyword evidence="9 13" id="KW-0653">Protein transport</keyword>
<evidence type="ECO:0000313" key="19">
    <source>
        <dbReference type="EMBL" id="TXD93856.1"/>
    </source>
</evidence>
<dbReference type="Pfam" id="PF21090">
    <property type="entry name" value="P-loop_SecA"/>
    <property type="match status" value="2"/>
</dbReference>
<keyword evidence="5 13" id="KW-0963">Cytoplasm</keyword>
<name>A0A5C6ZV20_9FLAO</name>
<feature type="compositionally biased region" description="Basic and acidic residues" evidence="15">
    <location>
        <begin position="1073"/>
        <end position="1084"/>
    </location>
</feature>
<dbReference type="GO" id="GO:0031522">
    <property type="term" value="C:cell envelope Sec protein transport complex"/>
    <property type="evidence" value="ECO:0007669"/>
    <property type="project" value="TreeGrafter"/>
</dbReference>
<comment type="subcellular location">
    <subcellularLocation>
        <location evidence="13">Cell membrane</location>
        <topology evidence="13">Peripheral membrane protein</topology>
        <orientation evidence="13">Cytoplasmic side</orientation>
    </subcellularLocation>
    <subcellularLocation>
        <location evidence="1 13">Cytoplasm</location>
    </subcellularLocation>
    <text evidence="13">Distribution is 50-50.</text>
</comment>
<dbReference type="InterPro" id="IPR014018">
    <property type="entry name" value="SecA_motor_DEAD"/>
</dbReference>
<dbReference type="InterPro" id="IPR036266">
    <property type="entry name" value="SecA_Wing/Scaffold_sf"/>
</dbReference>
<dbReference type="Pfam" id="PF07517">
    <property type="entry name" value="SecA_DEAD"/>
    <property type="match status" value="1"/>
</dbReference>
<dbReference type="HAMAP" id="MF_01382">
    <property type="entry name" value="SecA"/>
    <property type="match status" value="1"/>
</dbReference>
<evidence type="ECO:0000256" key="14">
    <source>
        <dbReference type="RuleBase" id="RU003874"/>
    </source>
</evidence>
<dbReference type="Proteomes" id="UP000321367">
    <property type="component" value="Unassembled WGS sequence"/>
</dbReference>
<feature type="compositionally biased region" description="Polar residues" evidence="15">
    <location>
        <begin position="1056"/>
        <end position="1071"/>
    </location>
</feature>
<dbReference type="EC" id="7.4.2.8" evidence="13"/>
<dbReference type="SUPFAM" id="SSF81886">
    <property type="entry name" value="Helical scaffold and wing domains of SecA"/>
    <property type="match status" value="1"/>
</dbReference>
<dbReference type="AlphaFoldDB" id="A0A5C6ZV20"/>
<dbReference type="Pfam" id="PF01043">
    <property type="entry name" value="SecA_PP_bind"/>
    <property type="match status" value="1"/>
</dbReference>
<feature type="domain" description="SecA family profile" evidence="18">
    <location>
        <begin position="5"/>
        <end position="770"/>
    </location>
</feature>
<dbReference type="PRINTS" id="PR00906">
    <property type="entry name" value="SECA"/>
</dbReference>
<dbReference type="SMART" id="SM00957">
    <property type="entry name" value="SecA_DEAD"/>
    <property type="match status" value="1"/>
</dbReference>
<dbReference type="SUPFAM" id="SSF81767">
    <property type="entry name" value="Pre-protein crosslinking domain of SecA"/>
    <property type="match status" value="1"/>
</dbReference>
<evidence type="ECO:0000256" key="10">
    <source>
        <dbReference type="ARBA" id="ARBA00022967"/>
    </source>
</evidence>
<comment type="function">
    <text evidence="13">Part of the Sec protein translocase complex. Interacts with the SecYEG preprotein conducting channel. Has a central role in coupling the hydrolysis of ATP to the transfer of proteins into and across the cell membrane, serving as an ATP-driven molecular motor driving the stepwise translocation of polypeptide chains across the membrane.</text>
</comment>
<evidence type="ECO:0000259" key="17">
    <source>
        <dbReference type="PROSITE" id="PS51194"/>
    </source>
</evidence>
<evidence type="ECO:0000256" key="8">
    <source>
        <dbReference type="ARBA" id="ARBA00022840"/>
    </source>
</evidence>
<protein>
    <recommendedName>
        <fullName evidence="13 14">Protein translocase subunit SecA</fullName>
        <ecNumber evidence="13">7.4.2.8</ecNumber>
    </recommendedName>
</protein>
<keyword evidence="8 13" id="KW-0067">ATP-binding</keyword>
<keyword evidence="11 13" id="KW-0811">Translocation</keyword>
<dbReference type="PROSITE" id="PS51192">
    <property type="entry name" value="HELICASE_ATP_BIND_1"/>
    <property type="match status" value="1"/>
</dbReference>
<evidence type="ECO:0000256" key="9">
    <source>
        <dbReference type="ARBA" id="ARBA00022927"/>
    </source>
</evidence>
<dbReference type="GO" id="GO:0008564">
    <property type="term" value="F:protein-exporting ATPase activity"/>
    <property type="evidence" value="ECO:0007669"/>
    <property type="project" value="UniProtKB-EC"/>
</dbReference>
<dbReference type="PANTHER" id="PTHR30612">
    <property type="entry name" value="SECA INNER MEMBRANE COMPONENT OF SEC PROTEIN SECRETION SYSTEM"/>
    <property type="match status" value="1"/>
</dbReference>
<feature type="compositionally biased region" description="Basic and acidic residues" evidence="15">
    <location>
        <begin position="1032"/>
        <end position="1055"/>
    </location>
</feature>
<dbReference type="GO" id="GO:0005524">
    <property type="term" value="F:ATP binding"/>
    <property type="evidence" value="ECO:0007669"/>
    <property type="project" value="UniProtKB-UniRule"/>
</dbReference>
<feature type="binding site" evidence="13">
    <location>
        <position position="177"/>
    </location>
    <ligand>
        <name>ATP</name>
        <dbReference type="ChEBI" id="CHEBI:30616"/>
    </ligand>
</feature>
<dbReference type="InterPro" id="IPR011116">
    <property type="entry name" value="SecA_Wing/Scaffold"/>
</dbReference>
<accession>A0A5C6ZV20</accession>
<dbReference type="GO" id="GO:0006605">
    <property type="term" value="P:protein targeting"/>
    <property type="evidence" value="ECO:0007669"/>
    <property type="project" value="UniProtKB-UniRule"/>
</dbReference>
<evidence type="ECO:0000256" key="4">
    <source>
        <dbReference type="ARBA" id="ARBA00022475"/>
    </source>
</evidence>
<dbReference type="SUPFAM" id="SSF52540">
    <property type="entry name" value="P-loop containing nucleoside triphosphate hydrolases"/>
    <property type="match status" value="2"/>
</dbReference>
<evidence type="ECO:0000256" key="5">
    <source>
        <dbReference type="ARBA" id="ARBA00022490"/>
    </source>
</evidence>
<evidence type="ECO:0000256" key="12">
    <source>
        <dbReference type="ARBA" id="ARBA00023136"/>
    </source>
</evidence>
<dbReference type="CDD" id="cd17928">
    <property type="entry name" value="DEXDc_SecA"/>
    <property type="match status" value="1"/>
</dbReference>
<evidence type="ECO:0000256" key="11">
    <source>
        <dbReference type="ARBA" id="ARBA00023010"/>
    </source>
</evidence>
<dbReference type="EMBL" id="VORY01000007">
    <property type="protein sequence ID" value="TXD93856.1"/>
    <property type="molecule type" value="Genomic_DNA"/>
</dbReference>
<evidence type="ECO:0000256" key="1">
    <source>
        <dbReference type="ARBA" id="ARBA00004496"/>
    </source>
</evidence>
<dbReference type="GO" id="GO:0005886">
    <property type="term" value="C:plasma membrane"/>
    <property type="evidence" value="ECO:0007669"/>
    <property type="project" value="UniProtKB-SubCell"/>
</dbReference>
<evidence type="ECO:0000259" key="18">
    <source>
        <dbReference type="PROSITE" id="PS51196"/>
    </source>
</evidence>
<dbReference type="InterPro" id="IPR001650">
    <property type="entry name" value="Helicase_C-like"/>
</dbReference>
<feature type="region of interest" description="Disordered" evidence="15">
    <location>
        <begin position="1024"/>
        <end position="1084"/>
    </location>
</feature>
<dbReference type="GO" id="GO:0043952">
    <property type="term" value="P:protein transport by the Sec complex"/>
    <property type="evidence" value="ECO:0007669"/>
    <property type="project" value="TreeGrafter"/>
</dbReference>